<evidence type="ECO:0000313" key="2">
    <source>
        <dbReference type="EMBL" id="PJZ15036.1"/>
    </source>
</evidence>
<sequence length="92" mass="10161">MIIQNVKNIVKNGQKELYIQNAKAFANDLTHNEGCIAAGVFDGREDNEVSIVSVWNSSEAMNSQAATQTFLNHKSSLKPYFISNTAEIIESL</sequence>
<reference evidence="2 3" key="1">
    <citation type="submission" date="2016-10" db="EMBL/GenBank/DDBJ databases">
        <title>WGS of isloates from the oral cavity of healthy individuals.</title>
        <authorList>
            <person name="Sharma S."/>
            <person name="Pal V.K."/>
            <person name="Patil P.B."/>
            <person name="Korpole S."/>
            <person name="Grover V."/>
        </authorList>
    </citation>
    <scope>NUCLEOTIDE SEQUENCE [LARGE SCALE GENOMIC DNA]</scope>
    <source>
        <strain evidence="2 3">DISK12</strain>
    </source>
</reference>
<protein>
    <recommendedName>
        <fullName evidence="1">ABM domain-containing protein</fullName>
    </recommendedName>
</protein>
<dbReference type="Proteomes" id="UP000231914">
    <property type="component" value="Unassembled WGS sequence"/>
</dbReference>
<comment type="caution">
    <text evidence="2">The sequence shown here is derived from an EMBL/GenBank/DDBJ whole genome shotgun (WGS) entry which is preliminary data.</text>
</comment>
<dbReference type="Pfam" id="PF03992">
    <property type="entry name" value="ABM"/>
    <property type="match status" value="1"/>
</dbReference>
<feature type="domain" description="ABM" evidence="1">
    <location>
        <begin position="1"/>
        <end position="70"/>
    </location>
</feature>
<evidence type="ECO:0000313" key="3">
    <source>
        <dbReference type="Proteomes" id="UP000231914"/>
    </source>
</evidence>
<evidence type="ECO:0000259" key="1">
    <source>
        <dbReference type="Pfam" id="PF03992"/>
    </source>
</evidence>
<dbReference type="AlphaFoldDB" id="A0A2M9WL11"/>
<dbReference type="SUPFAM" id="SSF54909">
    <property type="entry name" value="Dimeric alpha+beta barrel"/>
    <property type="match status" value="1"/>
</dbReference>
<dbReference type="InterPro" id="IPR011008">
    <property type="entry name" value="Dimeric_a/b-barrel"/>
</dbReference>
<dbReference type="Gene3D" id="3.30.70.100">
    <property type="match status" value="1"/>
</dbReference>
<dbReference type="EMBL" id="MKXG01000251">
    <property type="protein sequence ID" value="PJZ15036.1"/>
    <property type="molecule type" value="Genomic_DNA"/>
</dbReference>
<accession>A0A2M9WL11</accession>
<name>A0A2M9WL11_9LACO</name>
<dbReference type="InterPro" id="IPR007138">
    <property type="entry name" value="ABM_dom"/>
</dbReference>
<gene>
    <name evidence="2" type="ORF">BHU41_10525</name>
</gene>
<dbReference type="RefSeq" id="WP_100733153.1">
    <property type="nucleotide sequence ID" value="NZ_MKXG01000251.1"/>
</dbReference>
<proteinExistence type="predicted"/>
<organism evidence="2 3">
    <name type="scientific">Lactobacillus crispatus</name>
    <dbReference type="NCBI Taxonomy" id="47770"/>
    <lineage>
        <taxon>Bacteria</taxon>
        <taxon>Bacillati</taxon>
        <taxon>Bacillota</taxon>
        <taxon>Bacilli</taxon>
        <taxon>Lactobacillales</taxon>
        <taxon>Lactobacillaceae</taxon>
        <taxon>Lactobacillus</taxon>
    </lineage>
</organism>